<protein>
    <recommendedName>
        <fullName evidence="11">Ribophorin II</fullName>
    </recommendedName>
    <alternativeName>
        <fullName evidence="10">Ribophorin-2</fullName>
    </alternativeName>
</protein>
<keyword evidence="17" id="KW-0808">Transferase</keyword>
<reference evidence="17 18" key="1">
    <citation type="journal article" date="2010" name="Nature">
        <title>The Ectocarpus genome and the independent evolution of multicellularity in brown algae.</title>
        <authorList>
            <person name="Cock J.M."/>
            <person name="Sterck L."/>
            <person name="Rouze P."/>
            <person name="Scornet D."/>
            <person name="Allen A.E."/>
            <person name="Amoutzias G."/>
            <person name="Anthouard V."/>
            <person name="Artiguenave F."/>
            <person name="Aury J.M."/>
            <person name="Badger J.H."/>
            <person name="Beszteri B."/>
            <person name="Billiau K."/>
            <person name="Bonnet E."/>
            <person name="Bothwell J.H."/>
            <person name="Bowler C."/>
            <person name="Boyen C."/>
            <person name="Brownlee C."/>
            <person name="Carrano C.J."/>
            <person name="Charrier B."/>
            <person name="Cho G.Y."/>
            <person name="Coelho S.M."/>
            <person name="Collen J."/>
            <person name="Corre E."/>
            <person name="Da Silva C."/>
            <person name="Delage L."/>
            <person name="Delaroque N."/>
            <person name="Dittami S.M."/>
            <person name="Doulbeau S."/>
            <person name="Elias M."/>
            <person name="Farnham G."/>
            <person name="Gachon C.M."/>
            <person name="Gschloessl B."/>
            <person name="Heesch S."/>
            <person name="Jabbari K."/>
            <person name="Jubin C."/>
            <person name="Kawai H."/>
            <person name="Kimura K."/>
            <person name="Kloareg B."/>
            <person name="Kupper F.C."/>
            <person name="Lang D."/>
            <person name="Le Bail A."/>
            <person name="Leblanc C."/>
            <person name="Lerouge P."/>
            <person name="Lohr M."/>
            <person name="Lopez P.J."/>
            <person name="Martens C."/>
            <person name="Maumus F."/>
            <person name="Michel G."/>
            <person name="Miranda-Saavedra D."/>
            <person name="Morales J."/>
            <person name="Moreau H."/>
            <person name="Motomura T."/>
            <person name="Nagasato C."/>
            <person name="Napoli C.A."/>
            <person name="Nelson D.R."/>
            <person name="Nyvall-Collen P."/>
            <person name="Peters A.F."/>
            <person name="Pommier C."/>
            <person name="Potin P."/>
            <person name="Poulain J."/>
            <person name="Quesneville H."/>
            <person name="Read B."/>
            <person name="Rensing S.A."/>
            <person name="Ritter A."/>
            <person name="Rousvoal S."/>
            <person name="Samanta M."/>
            <person name="Samson G."/>
            <person name="Schroeder D.C."/>
            <person name="Segurens B."/>
            <person name="Strittmatter M."/>
            <person name="Tonon T."/>
            <person name="Tregear J.W."/>
            <person name="Valentin K."/>
            <person name="von Dassow P."/>
            <person name="Yamagishi T."/>
            <person name="Van de Peer Y."/>
            <person name="Wincker P."/>
        </authorList>
    </citation>
    <scope>NUCLEOTIDE SEQUENCE [LARGE SCALE GENOMIC DNA]</scope>
    <source>
        <strain evidence="18">Ec32 / CCAP1310/4</strain>
    </source>
</reference>
<evidence type="ECO:0000259" key="16">
    <source>
        <dbReference type="Pfam" id="PF25147"/>
    </source>
</evidence>
<evidence type="ECO:0000256" key="12">
    <source>
        <dbReference type="SAM" id="MobiDB-lite"/>
    </source>
</evidence>
<evidence type="ECO:0000256" key="4">
    <source>
        <dbReference type="ARBA" id="ARBA00009038"/>
    </source>
</evidence>
<dbReference type="GO" id="GO:0016757">
    <property type="term" value="F:glycosyltransferase activity"/>
    <property type="evidence" value="ECO:0007669"/>
    <property type="project" value="UniProtKB-KW"/>
</dbReference>
<dbReference type="InterPro" id="IPR008814">
    <property type="entry name" value="Swp1"/>
</dbReference>
<gene>
    <name evidence="17" type="primary">RPN2</name>
    <name evidence="17" type="ORF">Esi_0099_0077</name>
</gene>
<evidence type="ECO:0000256" key="7">
    <source>
        <dbReference type="ARBA" id="ARBA00022824"/>
    </source>
</evidence>
<keyword evidence="9 13" id="KW-0472">Membrane</keyword>
<evidence type="ECO:0000256" key="8">
    <source>
        <dbReference type="ARBA" id="ARBA00022989"/>
    </source>
</evidence>
<organism evidence="17 18">
    <name type="scientific">Ectocarpus siliculosus</name>
    <name type="common">Brown alga</name>
    <name type="synonym">Conferva siliculosa</name>
    <dbReference type="NCBI Taxonomy" id="2880"/>
    <lineage>
        <taxon>Eukaryota</taxon>
        <taxon>Sar</taxon>
        <taxon>Stramenopiles</taxon>
        <taxon>Ochrophyta</taxon>
        <taxon>PX clade</taxon>
        <taxon>Phaeophyceae</taxon>
        <taxon>Ectocarpales</taxon>
        <taxon>Ectocarpaceae</taxon>
        <taxon>Ectocarpus</taxon>
    </lineage>
</organism>
<dbReference type="EMBL" id="FN649742">
    <property type="protein sequence ID" value="CBN75456.1"/>
    <property type="molecule type" value="Genomic_DNA"/>
</dbReference>
<name>D8LUB5_ECTSI</name>
<sequence length="683" mass="70323">MRISPSRGAAPLLLLVILGPAARAAPLVDHFSAADGDAFVEAAVRALGDADSSLEDRDYAVRLLAALDKPSVASGYRSSACSVAAAGLSNGDLEQIHHGISLADGVGGCANAKTWRASEEVADAMKSSDLRSLYHATFAAPLLGADVTQGDTVLEKVLDLVGSDGSVRSYPSGPVEAGNTFMAAELLAVLVPSAKGDAKAIALREVEVMKDKVLGAEPALVVQLSRAAGDKKLAIKASKLKSMARDLLEASRTSLPKSMLGVYEALKLIESYPKAPLPIKLRPSSPSVEELSSGGVSLLATSLLGSPAKIKSASLSSLSRADGSDASGDGDGGLGEPGADGFRALPSVDVAPGLYTAEFAVEVEGGEKPLVAKLPLAVSSGADLARARVSVSDSHERPLSADASIESYPLARPGKDLLPEDAHASAGEGHHLHVELSLEGAAAPGAGGGGSAAAAPHQVFVCFTHVETGMDTFFVAAPLGGEASEFAVSVSLGEESQTFAQRSGEYAVTALVGGPLVAPPISERLGSIRLGFSEAKERKWPIYARPLLHETDVSLGPLPEKHHTFREPEVRPHAGVSLLFTALVLAPLAGLAYGMRRGGADLRRLPAAGAGRAWCAAYQACMVGVVLLFVTYWATLTMAYTLRVLAVLSVVTTVTGRKALQSLAVADEGARRAADSGNHIKGD</sequence>
<evidence type="ECO:0000256" key="14">
    <source>
        <dbReference type="SAM" id="SignalP"/>
    </source>
</evidence>
<dbReference type="InParanoid" id="D8LUB5"/>
<keyword evidence="18" id="KW-1185">Reference proteome</keyword>
<dbReference type="STRING" id="2880.D8LUB5"/>
<feature type="domain" description="Ribophorin II third" evidence="15">
    <location>
        <begin position="454"/>
        <end position="530"/>
    </location>
</feature>
<keyword evidence="8 13" id="KW-1133">Transmembrane helix</keyword>
<evidence type="ECO:0000313" key="17">
    <source>
        <dbReference type="EMBL" id="CBN75456.1"/>
    </source>
</evidence>
<comment type="function">
    <text evidence="1">Subunit of the oligosaccharyl transferase (OST) complex that catalyzes the initial transfer of a defined glycan (Glc(3)Man(9)GlcNAc(2) in eukaryotes) from the lipid carrier dolichol-pyrophosphate to an asparagine residue within an Asn-X-Ser/Thr consensus motif in nascent polypeptide chains, the first step in protein N-glycosylation. N-glycosylation occurs cotranslationally and the complex associates with the Sec61 complex at the channel-forming translocon complex that mediates protein translocation across the endoplasmic reticulum (ER). All subunits are required for a maximal enzyme activity.</text>
</comment>
<dbReference type="AlphaFoldDB" id="D8LUB5"/>
<feature type="region of interest" description="Disordered" evidence="12">
    <location>
        <begin position="319"/>
        <end position="340"/>
    </location>
</feature>
<feature type="domain" description="Ribophorin II C-terminal" evidence="16">
    <location>
        <begin position="565"/>
        <end position="664"/>
    </location>
</feature>
<feature type="signal peptide" evidence="14">
    <location>
        <begin position="1"/>
        <end position="24"/>
    </location>
</feature>
<dbReference type="GO" id="GO:0008250">
    <property type="term" value="C:oligosaccharyltransferase complex"/>
    <property type="evidence" value="ECO:0007669"/>
    <property type="project" value="InterPro"/>
</dbReference>
<comment type="pathway">
    <text evidence="3">Protein modification; protein glycosylation.</text>
</comment>
<feature type="transmembrane region" description="Helical" evidence="13">
    <location>
        <begin position="574"/>
        <end position="594"/>
    </location>
</feature>
<dbReference type="PANTHER" id="PTHR12640:SF0">
    <property type="entry name" value="DOLICHYL-DIPHOSPHOOLIGOSACCHARIDE--PROTEIN GLYCOSYLTRANSFERASE SUBUNIT 2"/>
    <property type="match status" value="1"/>
</dbReference>
<comment type="subcellular location">
    <subcellularLocation>
        <location evidence="2">Endoplasmic reticulum membrane</location>
        <topology evidence="2">Multi-pass membrane protein</topology>
    </subcellularLocation>
</comment>
<keyword evidence="17" id="KW-0328">Glycosyltransferase</keyword>
<comment type="similarity">
    <text evidence="4">Belongs to the SWP1 family.</text>
</comment>
<proteinExistence type="inferred from homology"/>
<evidence type="ECO:0000256" key="13">
    <source>
        <dbReference type="SAM" id="Phobius"/>
    </source>
</evidence>
<dbReference type="Proteomes" id="UP000002630">
    <property type="component" value="Linkage Group LG17"/>
</dbReference>
<dbReference type="eggNOG" id="KOG2447">
    <property type="taxonomic scope" value="Eukaryota"/>
</dbReference>
<evidence type="ECO:0000256" key="3">
    <source>
        <dbReference type="ARBA" id="ARBA00004922"/>
    </source>
</evidence>
<dbReference type="Pfam" id="PF25147">
    <property type="entry name" value="Ribophorin_II_C"/>
    <property type="match status" value="1"/>
</dbReference>
<dbReference type="InterPro" id="IPR056790">
    <property type="entry name" value="Ribophorin_II_C"/>
</dbReference>
<dbReference type="InterPro" id="IPR055374">
    <property type="entry name" value="Ribophorin_II_3rd"/>
</dbReference>
<evidence type="ECO:0000256" key="5">
    <source>
        <dbReference type="ARBA" id="ARBA00022692"/>
    </source>
</evidence>
<keyword evidence="7" id="KW-0256">Endoplasmic reticulum</keyword>
<keyword evidence="5 13" id="KW-0812">Transmembrane</keyword>
<evidence type="ECO:0000256" key="11">
    <source>
        <dbReference type="ARBA" id="ARBA00032139"/>
    </source>
</evidence>
<dbReference type="UniPathway" id="UPA00378"/>
<dbReference type="Pfam" id="PF23860">
    <property type="entry name" value="Ribophorin_II_3rd"/>
    <property type="match status" value="1"/>
</dbReference>
<evidence type="ECO:0000256" key="6">
    <source>
        <dbReference type="ARBA" id="ARBA00022729"/>
    </source>
</evidence>
<evidence type="ECO:0000256" key="2">
    <source>
        <dbReference type="ARBA" id="ARBA00004477"/>
    </source>
</evidence>
<evidence type="ECO:0000256" key="1">
    <source>
        <dbReference type="ARBA" id="ARBA00002791"/>
    </source>
</evidence>
<feature type="chain" id="PRO_5044264944" description="Ribophorin II" evidence="14">
    <location>
        <begin position="25"/>
        <end position="683"/>
    </location>
</feature>
<feature type="compositionally biased region" description="Gly residues" evidence="12">
    <location>
        <begin position="329"/>
        <end position="338"/>
    </location>
</feature>
<dbReference type="PANTHER" id="PTHR12640">
    <property type="entry name" value="RIBOPHORIN II"/>
    <property type="match status" value="1"/>
</dbReference>
<evidence type="ECO:0000259" key="15">
    <source>
        <dbReference type="Pfam" id="PF23860"/>
    </source>
</evidence>
<dbReference type="EMBL" id="FN649232">
    <property type="protein sequence ID" value="CBN75456.1"/>
    <property type="molecule type" value="Genomic_DNA"/>
</dbReference>
<dbReference type="OrthoDB" id="432292at2759"/>
<feature type="transmembrane region" description="Helical" evidence="13">
    <location>
        <begin position="615"/>
        <end position="634"/>
    </location>
</feature>
<evidence type="ECO:0000256" key="9">
    <source>
        <dbReference type="ARBA" id="ARBA00023136"/>
    </source>
</evidence>
<accession>D8LUB5</accession>
<dbReference type="GO" id="GO:0006487">
    <property type="term" value="P:protein N-linked glycosylation"/>
    <property type="evidence" value="ECO:0007669"/>
    <property type="project" value="TreeGrafter"/>
</dbReference>
<keyword evidence="6 14" id="KW-0732">Signal</keyword>
<evidence type="ECO:0000256" key="10">
    <source>
        <dbReference type="ARBA" id="ARBA00030078"/>
    </source>
</evidence>
<evidence type="ECO:0000313" key="18">
    <source>
        <dbReference type="Proteomes" id="UP000002630"/>
    </source>
</evidence>